<dbReference type="PANTHER" id="PTHR42912">
    <property type="entry name" value="METHYLTRANSFERASE"/>
    <property type="match status" value="1"/>
</dbReference>
<proteinExistence type="predicted"/>
<dbReference type="InterPro" id="IPR050508">
    <property type="entry name" value="Methyltransf_Superfamily"/>
</dbReference>
<evidence type="ECO:0000259" key="1">
    <source>
        <dbReference type="Pfam" id="PF08241"/>
    </source>
</evidence>
<organism evidence="2 3">
    <name type="scientific">SAR86 cluster bacterium</name>
    <dbReference type="NCBI Taxonomy" id="2030880"/>
    <lineage>
        <taxon>Bacteria</taxon>
        <taxon>Pseudomonadati</taxon>
        <taxon>Pseudomonadota</taxon>
        <taxon>Gammaproteobacteria</taxon>
        <taxon>SAR86 cluster</taxon>
    </lineage>
</organism>
<dbReference type="Pfam" id="PF08241">
    <property type="entry name" value="Methyltransf_11"/>
    <property type="match status" value="1"/>
</dbReference>
<dbReference type="GO" id="GO:0032259">
    <property type="term" value="P:methylation"/>
    <property type="evidence" value="ECO:0007669"/>
    <property type="project" value="UniProtKB-KW"/>
</dbReference>
<name>A0A520MVL2_9GAMM</name>
<evidence type="ECO:0000313" key="3">
    <source>
        <dbReference type="Proteomes" id="UP000315498"/>
    </source>
</evidence>
<dbReference type="PANTHER" id="PTHR42912:SF80">
    <property type="entry name" value="METHYLTRANSFERASE DOMAIN-CONTAINING PROTEIN"/>
    <property type="match status" value="1"/>
</dbReference>
<dbReference type="CDD" id="cd02440">
    <property type="entry name" value="AdoMet_MTases"/>
    <property type="match status" value="1"/>
</dbReference>
<dbReference type="InterPro" id="IPR013216">
    <property type="entry name" value="Methyltransf_11"/>
</dbReference>
<keyword evidence="2" id="KW-0489">Methyltransferase</keyword>
<dbReference type="Proteomes" id="UP000315498">
    <property type="component" value="Unassembled WGS sequence"/>
</dbReference>
<dbReference type="Gene3D" id="3.40.50.150">
    <property type="entry name" value="Vaccinia Virus protein VP39"/>
    <property type="match status" value="1"/>
</dbReference>
<protein>
    <submittedName>
        <fullName evidence="2">Class I SAM-dependent methyltransferase</fullName>
    </submittedName>
</protein>
<accession>A0A520MVL2</accession>
<dbReference type="EMBL" id="SHBG01000008">
    <property type="protein sequence ID" value="RZO25253.1"/>
    <property type="molecule type" value="Genomic_DNA"/>
</dbReference>
<evidence type="ECO:0000313" key="2">
    <source>
        <dbReference type="EMBL" id="RZO25253.1"/>
    </source>
</evidence>
<reference evidence="2 3" key="1">
    <citation type="submission" date="2019-02" db="EMBL/GenBank/DDBJ databases">
        <title>Prokaryotic population dynamics and viral predation in marine succession experiment using metagenomics: the confinement effect.</title>
        <authorList>
            <person name="Haro-Moreno J.M."/>
            <person name="Rodriguez-Valera F."/>
            <person name="Lopez-Perez M."/>
        </authorList>
    </citation>
    <scope>NUCLEOTIDE SEQUENCE [LARGE SCALE GENOMIC DNA]</scope>
    <source>
        <strain evidence="2">MED-G161</strain>
    </source>
</reference>
<gene>
    <name evidence="2" type="ORF">EVA94_01450</name>
</gene>
<dbReference type="SUPFAM" id="SSF53335">
    <property type="entry name" value="S-adenosyl-L-methionine-dependent methyltransferases"/>
    <property type="match status" value="1"/>
</dbReference>
<dbReference type="InterPro" id="IPR029063">
    <property type="entry name" value="SAM-dependent_MTases_sf"/>
</dbReference>
<keyword evidence="2" id="KW-0808">Transferase</keyword>
<comment type="caution">
    <text evidence="2">The sequence shown here is derived from an EMBL/GenBank/DDBJ whole genome shotgun (WGS) entry which is preliminary data.</text>
</comment>
<dbReference type="AlphaFoldDB" id="A0A520MVL2"/>
<sequence>MLTFNLKKYNLKDDGLMLDVGCGEGRHIFGVMQDHPLMKCIGIDMDKASLNKAEEGYEYFKSISNAGAEFFIGSAYSLPFESDSFDLIVCSEVLEHLHEYNDAIKEIHRVLKPGGKFYASVPASWPEKICWHLSKEYQNQPGGHLRIFNQNNLVDEIEGEGFKFLSSERFHSIHSPYWWLRCFFWNSQDTNFLVKLYKKLLERHILKKPIILNQIDKLLNPILGKSFSMYFEKL</sequence>
<dbReference type="GO" id="GO:0008757">
    <property type="term" value="F:S-adenosylmethionine-dependent methyltransferase activity"/>
    <property type="evidence" value="ECO:0007669"/>
    <property type="project" value="InterPro"/>
</dbReference>
<feature type="domain" description="Methyltransferase type 11" evidence="1">
    <location>
        <begin position="18"/>
        <end position="118"/>
    </location>
</feature>